<evidence type="ECO:0000313" key="2">
    <source>
        <dbReference type="Proteomes" id="UP000636505"/>
    </source>
</evidence>
<evidence type="ECO:0000313" key="1">
    <source>
        <dbReference type="EMBL" id="MBE9076940.1"/>
    </source>
</evidence>
<organism evidence="1 2">
    <name type="scientific">Vasconcelosia minhoensis LEGE 07310</name>
    <dbReference type="NCBI Taxonomy" id="915328"/>
    <lineage>
        <taxon>Bacteria</taxon>
        <taxon>Bacillati</taxon>
        <taxon>Cyanobacteriota</taxon>
        <taxon>Cyanophyceae</taxon>
        <taxon>Nodosilineales</taxon>
        <taxon>Cymatolegaceae</taxon>
        <taxon>Vasconcelosia</taxon>
        <taxon>Vasconcelosia minhoensis</taxon>
    </lineage>
</organism>
<name>A0A8J7DMM1_9CYAN</name>
<comment type="caution">
    <text evidence="1">The sequence shown here is derived from an EMBL/GenBank/DDBJ whole genome shotgun (WGS) entry which is preliminary data.</text>
</comment>
<dbReference type="SUPFAM" id="SSF51445">
    <property type="entry name" value="(Trans)glycosidases"/>
    <property type="match status" value="1"/>
</dbReference>
<gene>
    <name evidence="1" type="ORF">IQ241_06460</name>
</gene>
<reference evidence="1" key="1">
    <citation type="submission" date="2020-10" db="EMBL/GenBank/DDBJ databases">
        <authorList>
            <person name="Castelo-Branco R."/>
            <person name="Eusebio N."/>
            <person name="Adriana R."/>
            <person name="Vieira A."/>
            <person name="Brugerolle De Fraissinette N."/>
            <person name="Rezende De Castro R."/>
            <person name="Schneider M.P."/>
            <person name="Vasconcelos V."/>
            <person name="Leao P.N."/>
        </authorList>
    </citation>
    <scope>NUCLEOTIDE SEQUENCE</scope>
    <source>
        <strain evidence="1">LEGE 07310</strain>
    </source>
</reference>
<dbReference type="AlphaFoldDB" id="A0A8J7DMM1"/>
<dbReference type="InterPro" id="IPR017853">
    <property type="entry name" value="GH"/>
</dbReference>
<dbReference type="Proteomes" id="UP000636505">
    <property type="component" value="Unassembled WGS sequence"/>
</dbReference>
<proteinExistence type="predicted"/>
<keyword evidence="2" id="KW-1185">Reference proteome</keyword>
<dbReference type="EMBL" id="JADEXG010000010">
    <property type="protein sequence ID" value="MBE9076940.1"/>
    <property type="molecule type" value="Genomic_DNA"/>
</dbReference>
<dbReference type="Gene3D" id="3.20.20.80">
    <property type="entry name" value="Glycosidases"/>
    <property type="match status" value="1"/>
</dbReference>
<sequence length="418" mass="47348">MTDLGINTYRIYGGMSRWETEDDDGRYGLPTIAQIKADPDVIPWERWDRVMTQPKAGTDYAFSGVPTELWQGSARTIFETLKRADIRPVLTIRNTDPGWNPDWALELNPPRTEADWNEWWEHVFATIYWLNVRNDYRVDDFEIHNEPDNRQQGWGGSRNDYFKLVQVAHDVADFVYSTYLPGRDYHIHAPVTTGESSWVSDALQTIPDFFDSVNIHNYAENIAVYTQQVRQWMQGTLHADSPIWLGEWGTYTTGYDDLAFSLSLLKNLIRAAQPGAAHIYGSHIFSLYDWGQGEDGFAGLINARGEHRFSYYAFRMGIRALQGGQTVLSTEFSQNDDLTAIATKSTPETIYLLVVNEGSLTYDLTANISTLLTEGTGTVWQLSDQIADETISSQPFQAGRLPISVPTQSAILVEFTAI</sequence>
<protein>
    <submittedName>
        <fullName evidence="1">Uncharacterized protein</fullName>
    </submittedName>
</protein>
<accession>A0A8J7DMM1</accession>
<dbReference type="RefSeq" id="WP_228021437.1">
    <property type="nucleotide sequence ID" value="NZ_JADEXG010000010.1"/>
</dbReference>